<proteinExistence type="inferred from homology"/>
<feature type="transmembrane region" description="Helical" evidence="6">
    <location>
        <begin position="210"/>
        <end position="236"/>
    </location>
</feature>
<accession>A0A7W0CAZ3</accession>
<feature type="transmembrane region" description="Helical" evidence="6">
    <location>
        <begin position="126"/>
        <end position="145"/>
    </location>
</feature>
<reference evidence="8 9" key="1">
    <citation type="submission" date="2020-07" db="EMBL/GenBank/DDBJ databases">
        <title>Genomic Encyclopedia of Type Strains, Phase IV (KMG-IV): sequencing the most valuable type-strain genomes for metagenomic binning, comparative biology and taxonomic classification.</title>
        <authorList>
            <person name="Goeker M."/>
        </authorList>
    </citation>
    <scope>NUCLEOTIDE SEQUENCE [LARGE SCALE GENOMIC DNA]</scope>
    <source>
        <strain evidence="8 9">DSM 17721</strain>
    </source>
</reference>
<evidence type="ECO:0000256" key="4">
    <source>
        <dbReference type="ARBA" id="ARBA00022989"/>
    </source>
</evidence>
<feature type="transmembrane region" description="Helical" evidence="6">
    <location>
        <begin position="182"/>
        <end position="204"/>
    </location>
</feature>
<keyword evidence="5 6" id="KW-0472">Membrane</keyword>
<dbReference type="PANTHER" id="PTHR32322:SF2">
    <property type="entry name" value="EAMA DOMAIN-CONTAINING PROTEIN"/>
    <property type="match status" value="1"/>
</dbReference>
<keyword evidence="3 6" id="KW-0812">Transmembrane</keyword>
<feature type="transmembrane region" description="Helical" evidence="6">
    <location>
        <begin position="40"/>
        <end position="61"/>
    </location>
</feature>
<dbReference type="AlphaFoldDB" id="A0A7W0CAZ3"/>
<feature type="transmembrane region" description="Helical" evidence="6">
    <location>
        <begin position="100"/>
        <end position="119"/>
    </location>
</feature>
<keyword evidence="4 6" id="KW-1133">Transmembrane helix</keyword>
<evidence type="ECO:0000256" key="3">
    <source>
        <dbReference type="ARBA" id="ARBA00022692"/>
    </source>
</evidence>
<protein>
    <submittedName>
        <fullName evidence="8">Drug/metabolite transporter (DMT)-like permease</fullName>
    </submittedName>
</protein>
<feature type="transmembrane region" description="Helical" evidence="6">
    <location>
        <begin position="10"/>
        <end position="28"/>
    </location>
</feature>
<dbReference type="InterPro" id="IPR000620">
    <property type="entry name" value="EamA_dom"/>
</dbReference>
<feature type="transmembrane region" description="Helical" evidence="6">
    <location>
        <begin position="270"/>
        <end position="292"/>
    </location>
</feature>
<dbReference type="SUPFAM" id="SSF103481">
    <property type="entry name" value="Multidrug resistance efflux transporter EmrE"/>
    <property type="match status" value="2"/>
</dbReference>
<feature type="transmembrane region" description="Helical" evidence="6">
    <location>
        <begin position="243"/>
        <end position="264"/>
    </location>
</feature>
<dbReference type="Pfam" id="PF00892">
    <property type="entry name" value="EamA"/>
    <property type="match status" value="2"/>
</dbReference>
<feature type="transmembrane region" description="Helical" evidence="6">
    <location>
        <begin position="73"/>
        <end position="94"/>
    </location>
</feature>
<dbReference type="RefSeq" id="WP_181552051.1">
    <property type="nucleotide sequence ID" value="NZ_JACDUS010000009.1"/>
</dbReference>
<evidence type="ECO:0000256" key="5">
    <source>
        <dbReference type="ARBA" id="ARBA00023136"/>
    </source>
</evidence>
<evidence type="ECO:0000259" key="7">
    <source>
        <dbReference type="Pfam" id="PF00892"/>
    </source>
</evidence>
<comment type="similarity">
    <text evidence="2">Belongs to the EamA transporter family.</text>
</comment>
<sequence length="301" mass="32748">MRDKIVARKWLPVIGLAILSLIWGYNWVVVKQALAFSGPFTFGMIRALIAGAGLFLITAGLKRPLSPGSFWGAVLLGLLQTTGFFGFSTWALVAGGAGKTAVLVYTMPFWLLVLAAPLFGEKMHRWQWIAVGIAFAGLICLFHPWQQQAGLLSSFLAMLAGFSWALAGAWNKYLRSMVQVDLFALNAWQLVIGALPLLLIALLLEPEPIVWTPFFIGAVVYNAVFATAVAWSLWFFALQEMPAGIAGLGTLATPALGVLCAWLVLEEVPIFWEITGMILIFSGLAILSGTGLRAMKKRYQA</sequence>
<feature type="transmembrane region" description="Helical" evidence="6">
    <location>
        <begin position="151"/>
        <end position="170"/>
    </location>
</feature>
<name>A0A7W0CAZ3_9BACT</name>
<dbReference type="InterPro" id="IPR050638">
    <property type="entry name" value="AA-Vitamin_Transporters"/>
</dbReference>
<evidence type="ECO:0000313" key="8">
    <source>
        <dbReference type="EMBL" id="MBA2882416.1"/>
    </source>
</evidence>
<evidence type="ECO:0000256" key="6">
    <source>
        <dbReference type="SAM" id="Phobius"/>
    </source>
</evidence>
<evidence type="ECO:0000256" key="1">
    <source>
        <dbReference type="ARBA" id="ARBA00004141"/>
    </source>
</evidence>
<dbReference type="InterPro" id="IPR037185">
    <property type="entry name" value="EmrE-like"/>
</dbReference>
<dbReference type="Proteomes" id="UP000525298">
    <property type="component" value="Unassembled WGS sequence"/>
</dbReference>
<feature type="domain" description="EamA" evidence="7">
    <location>
        <begin position="13"/>
        <end position="141"/>
    </location>
</feature>
<dbReference type="EMBL" id="JACDUS010000009">
    <property type="protein sequence ID" value="MBA2882416.1"/>
    <property type="molecule type" value="Genomic_DNA"/>
</dbReference>
<comment type="caution">
    <text evidence="8">The sequence shown here is derived from an EMBL/GenBank/DDBJ whole genome shotgun (WGS) entry which is preliminary data.</text>
</comment>
<comment type="subcellular location">
    <subcellularLocation>
        <location evidence="1">Membrane</location>
        <topology evidence="1">Multi-pass membrane protein</topology>
    </subcellularLocation>
</comment>
<keyword evidence="9" id="KW-1185">Reference proteome</keyword>
<dbReference type="PANTHER" id="PTHR32322">
    <property type="entry name" value="INNER MEMBRANE TRANSPORTER"/>
    <property type="match status" value="1"/>
</dbReference>
<evidence type="ECO:0000256" key="2">
    <source>
        <dbReference type="ARBA" id="ARBA00007362"/>
    </source>
</evidence>
<dbReference type="GO" id="GO:0016020">
    <property type="term" value="C:membrane"/>
    <property type="evidence" value="ECO:0007669"/>
    <property type="project" value="UniProtKB-SubCell"/>
</dbReference>
<evidence type="ECO:0000313" key="9">
    <source>
        <dbReference type="Proteomes" id="UP000525298"/>
    </source>
</evidence>
<gene>
    <name evidence="8" type="ORF">HNR65_002763</name>
</gene>
<feature type="domain" description="EamA" evidence="7">
    <location>
        <begin position="154"/>
        <end position="288"/>
    </location>
</feature>
<organism evidence="8 9">
    <name type="scientific">Desulfosalsimonas propionicica</name>
    <dbReference type="NCBI Taxonomy" id="332175"/>
    <lineage>
        <taxon>Bacteria</taxon>
        <taxon>Pseudomonadati</taxon>
        <taxon>Thermodesulfobacteriota</taxon>
        <taxon>Desulfobacteria</taxon>
        <taxon>Desulfobacterales</taxon>
        <taxon>Desulfosalsimonadaceae</taxon>
        <taxon>Desulfosalsimonas</taxon>
    </lineage>
</organism>